<evidence type="ECO:0000313" key="2">
    <source>
        <dbReference type="EMBL" id="ELA42329.1"/>
    </source>
</evidence>
<keyword evidence="3" id="KW-1185">Reference proteome</keyword>
<accession>L2GNX9</accession>
<dbReference type="InParanoid" id="L2GNX9"/>
<dbReference type="HOGENOM" id="CLU_453569_0_0_1"/>
<dbReference type="VEuPathDB" id="MicrosporidiaDB:VICG_00729"/>
<evidence type="ECO:0000313" key="3">
    <source>
        <dbReference type="Proteomes" id="UP000011082"/>
    </source>
</evidence>
<evidence type="ECO:0000256" key="1">
    <source>
        <dbReference type="SAM" id="Coils"/>
    </source>
</evidence>
<sequence>MKPMKLKGFTNIPIRFYFQQSLSQMESLRRFDEALKKFEEKVEEYKNSKSNKSTSLSQAKVLQYFRAMKQKSCRVLQGKRIHRIMEQKKEFESQSMTLACSIEEGISERNKHSLINQPISNAPDRSMAEHLVEKSANTIQDQNTTTQSQPLAGSIDLSANTRRIFIVPADSGDSPVTMPGCVKSDLHNSKQCAIKTKGPNFKGLIRESLYLRKSISFTENGASVKRMIDNNFECRTKIEDADSTENTGKYAAENEKPKGGDINEKIKYSKEFLTQFFVNLKKNNDAQFALCETPTKKTDGMTKSDKSESTVQYHSIRGLNGKRTESPPAFQESVHGNTEFSKTLNYPIFTNITVDRRKTYVNARPNLVLNRFKRRGKNSTTTNASEQKLILADKHSLVQLMKDRNEIYSKICDKALKEKLESIDRRLFESIYVPFPVICECCVDGRRFDLHDDLRFDSTVYPSELRDVPLLESEKIYSIVEKYLKEDDLKKDRSKFKEKMVQLLKRQDFKNDLPGLMSLTKTDSENEPNTEMVERLLLVLNRGDIHTDLRLISLLDRTIETLSKSKDPFTCKVAVNMAICKKYVEDFVELKRIIEESTSLKL</sequence>
<dbReference type="AlphaFoldDB" id="L2GNX9"/>
<reference evidence="3" key="1">
    <citation type="submission" date="2011-05" db="EMBL/GenBank/DDBJ databases">
        <title>The genome sequence of Vittaforma corneae strain ATCC 50505.</title>
        <authorList>
            <consortium name="The Broad Institute Genome Sequencing Platform"/>
            <person name="Cuomo C."/>
            <person name="Didier E."/>
            <person name="Bowers L."/>
            <person name="Young S.K."/>
            <person name="Zeng Q."/>
            <person name="Gargeya S."/>
            <person name="Fitzgerald M."/>
            <person name="Haas B."/>
            <person name="Abouelleil A."/>
            <person name="Alvarado L."/>
            <person name="Arachchi H.M."/>
            <person name="Berlin A."/>
            <person name="Chapman S.B."/>
            <person name="Gearin G."/>
            <person name="Goldberg J."/>
            <person name="Griggs A."/>
            <person name="Gujja S."/>
            <person name="Hansen M."/>
            <person name="Heiman D."/>
            <person name="Howarth C."/>
            <person name="Larimer J."/>
            <person name="Lui A."/>
            <person name="MacDonald P.J.P."/>
            <person name="McCowen C."/>
            <person name="Montmayeur A."/>
            <person name="Murphy C."/>
            <person name="Neiman D."/>
            <person name="Pearson M."/>
            <person name="Priest M."/>
            <person name="Roberts A."/>
            <person name="Saif S."/>
            <person name="Shea T."/>
            <person name="Sisk P."/>
            <person name="Stolte C."/>
            <person name="Sykes S."/>
            <person name="Wortman J."/>
            <person name="Nusbaum C."/>
            <person name="Birren B."/>
        </authorList>
    </citation>
    <scope>NUCLEOTIDE SEQUENCE [LARGE SCALE GENOMIC DNA]</scope>
    <source>
        <strain evidence="3">ATCC 50505</strain>
    </source>
</reference>
<feature type="coiled-coil region" evidence="1">
    <location>
        <begin position="28"/>
        <end position="55"/>
    </location>
</feature>
<organism evidence="2 3">
    <name type="scientific">Vittaforma corneae (strain ATCC 50505)</name>
    <name type="common">Microsporidian parasite</name>
    <name type="synonym">Nosema corneum</name>
    <dbReference type="NCBI Taxonomy" id="993615"/>
    <lineage>
        <taxon>Eukaryota</taxon>
        <taxon>Fungi</taxon>
        <taxon>Fungi incertae sedis</taxon>
        <taxon>Microsporidia</taxon>
        <taxon>Nosematidae</taxon>
        <taxon>Vittaforma</taxon>
    </lineage>
</organism>
<name>L2GNX9_VITCO</name>
<dbReference type="EMBL" id="JH370133">
    <property type="protein sequence ID" value="ELA42329.1"/>
    <property type="molecule type" value="Genomic_DNA"/>
</dbReference>
<dbReference type="Proteomes" id="UP000011082">
    <property type="component" value="Unassembled WGS sequence"/>
</dbReference>
<dbReference type="GeneID" id="19881445"/>
<gene>
    <name evidence="2" type="ORF">VICG_00729</name>
</gene>
<dbReference type="RefSeq" id="XP_007604180.1">
    <property type="nucleotide sequence ID" value="XM_007604118.1"/>
</dbReference>
<protein>
    <submittedName>
        <fullName evidence="2">Uncharacterized protein</fullName>
    </submittedName>
</protein>
<dbReference type="OrthoDB" id="2404674at2759"/>
<proteinExistence type="predicted"/>
<keyword evidence="1" id="KW-0175">Coiled coil</keyword>